<dbReference type="EMBL" id="JBDIML010000003">
    <property type="protein sequence ID" value="MEN2767957.1"/>
    <property type="molecule type" value="Genomic_DNA"/>
</dbReference>
<dbReference type="Gene3D" id="1.10.287.950">
    <property type="entry name" value="Methyl-accepting chemotaxis protein"/>
    <property type="match status" value="2"/>
</dbReference>
<feature type="chain" id="PRO_5046474246" evidence="1">
    <location>
        <begin position="26"/>
        <end position="603"/>
    </location>
</feature>
<evidence type="ECO:0000313" key="2">
    <source>
        <dbReference type="EMBL" id="MEN2767957.1"/>
    </source>
</evidence>
<dbReference type="RefSeq" id="WP_345825424.1">
    <property type="nucleotide sequence ID" value="NZ_JBDIML010000003.1"/>
</dbReference>
<accession>A0ABU9XI76</accession>
<dbReference type="InterPro" id="IPR023908">
    <property type="entry name" value="xxxLxxG_rpt"/>
</dbReference>
<evidence type="ECO:0000256" key="1">
    <source>
        <dbReference type="SAM" id="SignalP"/>
    </source>
</evidence>
<gene>
    <name evidence="2" type="ORF">ABC228_12205</name>
</gene>
<dbReference type="Proteomes" id="UP001444625">
    <property type="component" value="Unassembled WGS sequence"/>
</dbReference>
<dbReference type="NCBIfam" id="TIGR03057">
    <property type="entry name" value="xxxLxxG_by_4"/>
    <property type="match status" value="1"/>
</dbReference>
<keyword evidence="3" id="KW-1185">Reference proteome</keyword>
<proteinExistence type="predicted"/>
<keyword evidence="1" id="KW-0732">Signal</keyword>
<protein>
    <submittedName>
        <fullName evidence="2">YhgE/Pip domain-containing protein</fullName>
    </submittedName>
</protein>
<comment type="caution">
    <text evidence="2">The sequence shown here is derived from an EMBL/GenBank/DDBJ whole genome shotgun (WGS) entry which is preliminary data.</text>
</comment>
<evidence type="ECO:0000313" key="3">
    <source>
        <dbReference type="Proteomes" id="UP001444625"/>
    </source>
</evidence>
<organism evidence="2 3">
    <name type="scientific">Ornithinibacillus xuwenensis</name>
    <dbReference type="NCBI Taxonomy" id="3144668"/>
    <lineage>
        <taxon>Bacteria</taxon>
        <taxon>Bacillati</taxon>
        <taxon>Bacillota</taxon>
        <taxon>Bacilli</taxon>
        <taxon>Bacillales</taxon>
        <taxon>Bacillaceae</taxon>
        <taxon>Ornithinibacillus</taxon>
    </lineage>
</organism>
<feature type="signal peptide" evidence="1">
    <location>
        <begin position="1"/>
        <end position="25"/>
    </location>
</feature>
<sequence length="603" mass="65736">MRRMKKILLVLAAVILLLPSFLITAKTNDNNVEERTIQGDGEVASKDEVIYATLDATGESKEVYVVNTLDVIKEGSILDYGHYSSLRNLTNLEEIDHQDDAVKFTASAGKFYYQGNINDAALPWDISVSYFLEGKEISPEELAGEDGRVQIRMETSANEDVNPVFTENYLLQISLTLDTEVFRNIKAADGMIANAGKNKQVTFTVMPEDDAELVLEADVEGFELDGINFSGVPSSMPIDEINVDGMTGDINSLTSAIAEINDGVGELDAGVTELNNGVVQLVDGSEEYKNGVADLANSSSELVNGSKEIKDALINVNNSLSASAEMDLSGMQQLIDGLNQLSDGLNDTAAGLDSLKTNYGDAYQAIDYAIRAIPAFEITEAELEALSQSNANQAVINELVDTYTAAQAVKATYTDVKPGFDAVETTLTNVNESLLKMANDLDLMTNEISSSLEKMEGFEQLQQGIGKLSSNYKTFHDGLVEYTGGVSQLSDAYQEIHHGMVELSEGTAGLGSGVGKLHNGTAELRDSTSNLPEQMNEEIDEMMSEYDKSDFEPVSFVSSKNENVNSVQFVFKTESIIEEKPEINEEPIQEEKGLWDLFLDLFR</sequence>
<reference evidence="2 3" key="1">
    <citation type="submission" date="2024-05" db="EMBL/GenBank/DDBJ databases">
        <authorList>
            <person name="Haq I."/>
            <person name="Ullah Z."/>
            <person name="Ahmad R."/>
            <person name="Li M."/>
            <person name="Tong Y."/>
        </authorList>
    </citation>
    <scope>NUCLEOTIDE SEQUENCE [LARGE SCALE GENOMIC DNA]</scope>
    <source>
        <strain evidence="2 3">16A2E</strain>
    </source>
</reference>
<name>A0ABU9XI76_9BACI</name>